<dbReference type="AlphaFoldDB" id="A0A6C0W4G4"/>
<keyword evidence="1" id="KW-0150">Chloroplast</keyword>
<keyword evidence="1" id="KW-0934">Plastid</keyword>
<dbReference type="RefSeq" id="YP_009739157.1">
    <property type="nucleotide sequence ID" value="NC_046495.1"/>
</dbReference>
<accession>A0A6C0W4G4</accession>
<protein>
    <submittedName>
        <fullName evidence="1">Uncharacterized protein</fullName>
    </submittedName>
</protein>
<proteinExistence type="predicted"/>
<reference evidence="1" key="1">
    <citation type="submission" date="2020-01" db="EMBL/GenBank/DDBJ databases">
        <title>Analysis of the complete organellar genomes of Palmaria decipiens (Palmariaceae, Rhodophyta) from Antarctica confirms its taxonomic placement in the genus Palmaria.</title>
        <authorList>
            <person name="Bustamante D.E."/>
        </authorList>
    </citation>
    <scope>NUCLEOTIDE SEQUENCE</scope>
</reference>
<geneLocation type="chloroplast" evidence="1"/>
<dbReference type="EMBL" id="MN967052">
    <property type="protein sequence ID" value="QIC19596.1"/>
    <property type="molecule type" value="Genomic_DNA"/>
</dbReference>
<evidence type="ECO:0000313" key="1">
    <source>
        <dbReference type="EMBL" id="QIC19596.1"/>
    </source>
</evidence>
<sequence>MERSNLFFKFWIIQFSKFEVTNTEKKLRSNKKQMIYLTIDIS</sequence>
<dbReference type="GeneID" id="44795125"/>
<name>A0A6C0W4G4_PALDE</name>
<organism evidence="1">
    <name type="scientific">Palmaria decipiens</name>
    <name type="common">Red alga</name>
    <name type="synonym">Rhodymenia decipiens</name>
    <dbReference type="NCBI Taxonomy" id="187399"/>
    <lineage>
        <taxon>Eukaryota</taxon>
        <taxon>Rhodophyta</taxon>
        <taxon>Florideophyceae</taxon>
        <taxon>Nemaliophycidae</taxon>
        <taxon>Palmariales</taxon>
        <taxon>Palmariaceae</taxon>
        <taxon>Palmaria</taxon>
    </lineage>
</organism>
<gene>
    <name evidence="1" type="primary">orf42</name>
</gene>